<dbReference type="Pfam" id="PF07714">
    <property type="entry name" value="PK_Tyr_Ser-Thr"/>
    <property type="match status" value="1"/>
</dbReference>
<dbReference type="GO" id="GO:0005886">
    <property type="term" value="C:plasma membrane"/>
    <property type="evidence" value="ECO:0007669"/>
    <property type="project" value="UniProtKB-SubCell"/>
</dbReference>
<dbReference type="GO" id="GO:0004674">
    <property type="term" value="F:protein serine/threonine kinase activity"/>
    <property type="evidence" value="ECO:0007669"/>
    <property type="project" value="UniProtKB-KW"/>
</dbReference>
<evidence type="ECO:0000256" key="12">
    <source>
        <dbReference type="ARBA" id="ARBA00022840"/>
    </source>
</evidence>
<evidence type="ECO:0000256" key="15">
    <source>
        <dbReference type="ARBA" id="ARBA00023170"/>
    </source>
</evidence>
<comment type="catalytic activity">
    <reaction evidence="16">
        <text>L-threonyl-[protein] + ATP = O-phospho-L-threonyl-[protein] + ADP + H(+)</text>
        <dbReference type="Rhea" id="RHEA:46608"/>
        <dbReference type="Rhea" id="RHEA-COMP:11060"/>
        <dbReference type="Rhea" id="RHEA-COMP:11605"/>
        <dbReference type="ChEBI" id="CHEBI:15378"/>
        <dbReference type="ChEBI" id="CHEBI:30013"/>
        <dbReference type="ChEBI" id="CHEBI:30616"/>
        <dbReference type="ChEBI" id="CHEBI:61977"/>
        <dbReference type="ChEBI" id="CHEBI:456216"/>
        <dbReference type="EC" id="2.7.11.1"/>
    </reaction>
</comment>
<dbReference type="AlphaFoldDB" id="A0A811QIA6"/>
<feature type="compositionally biased region" description="Polar residues" evidence="19">
    <location>
        <begin position="878"/>
        <end position="899"/>
    </location>
</feature>
<dbReference type="InterPro" id="IPR011009">
    <property type="entry name" value="Kinase-like_dom_sf"/>
</dbReference>
<dbReference type="FunFam" id="3.30.200.20:FF:000178">
    <property type="entry name" value="serine/threonine-protein kinase PBS1-like"/>
    <property type="match status" value="1"/>
</dbReference>
<organism evidence="22 23">
    <name type="scientific">Miscanthus lutarioriparius</name>
    <dbReference type="NCBI Taxonomy" id="422564"/>
    <lineage>
        <taxon>Eukaryota</taxon>
        <taxon>Viridiplantae</taxon>
        <taxon>Streptophyta</taxon>
        <taxon>Embryophyta</taxon>
        <taxon>Tracheophyta</taxon>
        <taxon>Spermatophyta</taxon>
        <taxon>Magnoliopsida</taxon>
        <taxon>Liliopsida</taxon>
        <taxon>Poales</taxon>
        <taxon>Poaceae</taxon>
        <taxon>PACMAD clade</taxon>
        <taxon>Panicoideae</taxon>
        <taxon>Andropogonodae</taxon>
        <taxon>Andropogoneae</taxon>
        <taxon>Saccharinae</taxon>
        <taxon>Miscanthus</taxon>
    </lineage>
</organism>
<dbReference type="PROSITE" id="PS00108">
    <property type="entry name" value="PROTEIN_KINASE_ST"/>
    <property type="match status" value="1"/>
</dbReference>
<dbReference type="PROSITE" id="PS50011">
    <property type="entry name" value="PROTEIN_KINASE_DOM"/>
    <property type="match status" value="1"/>
</dbReference>
<evidence type="ECO:0000256" key="16">
    <source>
        <dbReference type="ARBA" id="ARBA00047899"/>
    </source>
</evidence>
<dbReference type="FunFam" id="3.80.10.10:FF:000129">
    <property type="entry name" value="Leucine-rich repeat receptor-like kinase"/>
    <property type="match status" value="1"/>
</dbReference>
<accession>A0A811QIA6</accession>
<feature type="region of interest" description="Disordered" evidence="19">
    <location>
        <begin position="878"/>
        <end position="915"/>
    </location>
</feature>
<name>A0A811QIA6_9POAL</name>
<dbReference type="CDD" id="cd14066">
    <property type="entry name" value="STKc_IRAK"/>
    <property type="match status" value="1"/>
</dbReference>
<feature type="binding site" evidence="18">
    <location>
        <position position="624"/>
    </location>
    <ligand>
        <name>ATP</name>
        <dbReference type="ChEBI" id="CHEBI:30616"/>
    </ligand>
</feature>
<evidence type="ECO:0000256" key="8">
    <source>
        <dbReference type="ARBA" id="ARBA00022729"/>
    </source>
</evidence>
<dbReference type="PANTHER" id="PTHR45631:SF182">
    <property type="entry name" value="OS05G0246600 PROTEIN"/>
    <property type="match status" value="1"/>
</dbReference>
<keyword evidence="13 20" id="KW-1133">Transmembrane helix</keyword>
<evidence type="ECO:0000256" key="1">
    <source>
        <dbReference type="ARBA" id="ARBA00004162"/>
    </source>
</evidence>
<evidence type="ECO:0000313" key="22">
    <source>
        <dbReference type="EMBL" id="CAD6255858.1"/>
    </source>
</evidence>
<evidence type="ECO:0000256" key="17">
    <source>
        <dbReference type="ARBA" id="ARBA00048679"/>
    </source>
</evidence>
<keyword evidence="12 18" id="KW-0067">ATP-binding</keyword>
<evidence type="ECO:0000256" key="9">
    <source>
        <dbReference type="ARBA" id="ARBA00022737"/>
    </source>
</evidence>
<keyword evidence="11" id="KW-0418">Kinase</keyword>
<keyword evidence="14 20" id="KW-0472">Membrane</keyword>
<dbReference type="InterPro" id="IPR024788">
    <property type="entry name" value="Malectin-like_Carb-bd_dom"/>
</dbReference>
<evidence type="ECO:0000256" key="18">
    <source>
        <dbReference type="PROSITE-ProRule" id="PRU10141"/>
    </source>
</evidence>
<comment type="caution">
    <text evidence="22">The sequence shown here is derived from an EMBL/GenBank/DDBJ whole genome shotgun (WGS) entry which is preliminary data.</text>
</comment>
<protein>
    <recommendedName>
        <fullName evidence="2">non-specific serine/threonine protein kinase</fullName>
        <ecNumber evidence="2">2.7.11.1</ecNumber>
    </recommendedName>
</protein>
<dbReference type="Proteomes" id="UP000604825">
    <property type="component" value="Unassembled WGS sequence"/>
</dbReference>
<dbReference type="PANTHER" id="PTHR45631">
    <property type="entry name" value="OS07G0107800 PROTEIN-RELATED"/>
    <property type="match status" value="1"/>
</dbReference>
<keyword evidence="10 18" id="KW-0547">Nucleotide-binding</keyword>
<dbReference type="Pfam" id="PF12819">
    <property type="entry name" value="Malectin_like"/>
    <property type="match status" value="1"/>
</dbReference>
<evidence type="ECO:0000256" key="2">
    <source>
        <dbReference type="ARBA" id="ARBA00012513"/>
    </source>
</evidence>
<keyword evidence="23" id="KW-1185">Reference proteome</keyword>
<dbReference type="SMART" id="SM00220">
    <property type="entry name" value="S_TKc"/>
    <property type="match status" value="1"/>
</dbReference>
<evidence type="ECO:0000256" key="10">
    <source>
        <dbReference type="ARBA" id="ARBA00022741"/>
    </source>
</evidence>
<dbReference type="FunFam" id="1.10.510.10:FF:000146">
    <property type="entry name" value="LRR receptor-like serine/threonine-protein kinase IOS1"/>
    <property type="match status" value="1"/>
</dbReference>
<comment type="subcellular location">
    <subcellularLocation>
        <location evidence="1">Cell membrane</location>
        <topology evidence="1">Single-pass membrane protein</topology>
    </subcellularLocation>
</comment>
<dbReference type="Gene3D" id="2.60.120.430">
    <property type="entry name" value="Galactose-binding lectin"/>
    <property type="match status" value="1"/>
</dbReference>
<dbReference type="InterPro" id="IPR017441">
    <property type="entry name" value="Protein_kinase_ATP_BS"/>
</dbReference>
<dbReference type="SUPFAM" id="SSF56112">
    <property type="entry name" value="Protein kinase-like (PK-like)"/>
    <property type="match status" value="1"/>
</dbReference>
<keyword evidence="8" id="KW-0732">Signal</keyword>
<dbReference type="InterPro" id="IPR000719">
    <property type="entry name" value="Prot_kinase_dom"/>
</dbReference>
<keyword evidence="6" id="KW-0808">Transferase</keyword>
<dbReference type="EC" id="2.7.11.1" evidence="2"/>
<feature type="transmembrane region" description="Helical" evidence="20">
    <location>
        <begin position="540"/>
        <end position="565"/>
    </location>
</feature>
<feature type="domain" description="Protein kinase" evidence="21">
    <location>
        <begin position="596"/>
        <end position="874"/>
    </location>
</feature>
<evidence type="ECO:0000256" key="14">
    <source>
        <dbReference type="ARBA" id="ARBA00023136"/>
    </source>
</evidence>
<evidence type="ECO:0000259" key="21">
    <source>
        <dbReference type="PROSITE" id="PS50011"/>
    </source>
</evidence>
<evidence type="ECO:0000256" key="4">
    <source>
        <dbReference type="ARBA" id="ARBA00022553"/>
    </source>
</evidence>
<dbReference type="InterPro" id="IPR001611">
    <property type="entry name" value="Leu-rich_rpt"/>
</dbReference>
<dbReference type="InterPro" id="IPR001245">
    <property type="entry name" value="Ser-Thr/Tyr_kinase_cat_dom"/>
</dbReference>
<evidence type="ECO:0000313" key="23">
    <source>
        <dbReference type="Proteomes" id="UP000604825"/>
    </source>
</evidence>
<evidence type="ECO:0000256" key="20">
    <source>
        <dbReference type="SAM" id="Phobius"/>
    </source>
</evidence>
<dbReference type="GO" id="GO:0005524">
    <property type="term" value="F:ATP binding"/>
    <property type="evidence" value="ECO:0007669"/>
    <property type="project" value="UniProtKB-UniRule"/>
</dbReference>
<keyword evidence="5" id="KW-0433">Leucine-rich repeat</keyword>
<evidence type="ECO:0000256" key="6">
    <source>
        <dbReference type="ARBA" id="ARBA00022679"/>
    </source>
</evidence>
<keyword evidence="15" id="KW-0675">Receptor</keyword>
<evidence type="ECO:0000256" key="13">
    <source>
        <dbReference type="ARBA" id="ARBA00022989"/>
    </source>
</evidence>
<sequence length="915" mass="101657">MLSRDRLGCVWTAKIVLLFSLSSLSFIAVNHAQLDNHGFISIDCGYTESPKYTDDKTGITYVADLGFTDAGLIHPVYPENMQPDLAARYNNIRYFPNGTRNCYTIRSLTPGAKYLVRAIFGYGNYDTLNKLPIFDLYLGVNYWTTVRIVNSSTAYISETISVSPANYMQVCLVNKGSGTPFIAGLDLRFLQPNLYPNSTETQSLVLLSFFRTTVSFGSNRYHFGTDLRHIRFPDDRYDRIWQRYEEVPTWTIVPDAISGNVTNAPNDTYDAPSAVMRSVSTLVNSSTMDLYWNLDGSMSVDFNDKYFVVLYFAEVETLQQNEFRQFDVLLDNTTLANGFRPEQMTTTVLTGTVQGSGSHSISLVPDLNSKPPLISGMEIFLVRPLNESATDSGDATAMMTIQTKFSVKRNWAGDPCSPIAFAWVGLNCSYTPSAPSRITALYMSSSGLIGEIDPSFGQLTLLQHLDLSHNNLTGPIPDFLGQLPSLSFLDLSSNNLRGSIPNNLLQRSQIGVLTLRVDNNPNLCTNHNCDPIRNPRKRKAILIAEIMAPVAGAIIIVAVVLLIIWHKTKKRQGGARASNPFESRRFKYKELRVITDDFKNIIGKGGFGFVYSGKLEDGTPVAVKMRSQTSSQGNTEFLAEARHLAKAHHKNLVTLIGYCKDRKHLGLVYEYMGGGNLENWLKGKEGCHAEFNLTWLQRLKIALDSAYGLEYLHKSCSPPLIHRDVKTQNILLTSNLEAKIADFGLTRAFSSETKTHTTTRPAGTLGYLDPEYYNTSHLSEKSDVFSFGVVLLVLITGRPAIITVNNTERTNLAHWVRGRLSEGDIENVTDPRIKGNFDVNSLWTVAELALRCTEQAGKDRPTMSEVAEGLRESLQLETLSHSKRSGSIGTNGSALTETESVGALESEQIEETLPR</sequence>
<keyword evidence="7 20" id="KW-0812">Transmembrane</keyword>
<reference evidence="22" key="1">
    <citation type="submission" date="2020-10" db="EMBL/GenBank/DDBJ databases">
        <authorList>
            <person name="Han B."/>
            <person name="Lu T."/>
            <person name="Zhao Q."/>
            <person name="Huang X."/>
            <person name="Zhao Y."/>
        </authorList>
    </citation>
    <scope>NUCLEOTIDE SEQUENCE</scope>
</reference>
<dbReference type="Gene3D" id="1.10.510.10">
    <property type="entry name" value="Transferase(Phosphotransferase) domain 1"/>
    <property type="match status" value="1"/>
</dbReference>
<keyword evidence="9" id="KW-0677">Repeat</keyword>
<dbReference type="PROSITE" id="PS00107">
    <property type="entry name" value="PROTEIN_KINASE_ATP"/>
    <property type="match status" value="1"/>
</dbReference>
<dbReference type="Pfam" id="PF13855">
    <property type="entry name" value="LRR_8"/>
    <property type="match status" value="1"/>
</dbReference>
<dbReference type="EMBL" id="CAJGYO010000010">
    <property type="protein sequence ID" value="CAD6255858.1"/>
    <property type="molecule type" value="Genomic_DNA"/>
</dbReference>
<dbReference type="Gene3D" id="3.30.200.20">
    <property type="entry name" value="Phosphorylase Kinase, domain 1"/>
    <property type="match status" value="1"/>
</dbReference>
<dbReference type="PROSITE" id="PS51450">
    <property type="entry name" value="LRR"/>
    <property type="match status" value="1"/>
</dbReference>
<evidence type="ECO:0000256" key="19">
    <source>
        <dbReference type="SAM" id="MobiDB-lite"/>
    </source>
</evidence>
<evidence type="ECO:0000256" key="5">
    <source>
        <dbReference type="ARBA" id="ARBA00022614"/>
    </source>
</evidence>
<proteinExistence type="predicted"/>
<feature type="transmembrane region" description="Helical" evidence="20">
    <location>
        <begin position="7"/>
        <end position="29"/>
    </location>
</feature>
<keyword evidence="3" id="KW-0723">Serine/threonine-protein kinase</keyword>
<dbReference type="InterPro" id="IPR008271">
    <property type="entry name" value="Ser/Thr_kinase_AS"/>
</dbReference>
<comment type="catalytic activity">
    <reaction evidence="17">
        <text>L-seryl-[protein] + ATP = O-phospho-L-seryl-[protein] + ADP + H(+)</text>
        <dbReference type="Rhea" id="RHEA:17989"/>
        <dbReference type="Rhea" id="RHEA-COMP:9863"/>
        <dbReference type="Rhea" id="RHEA-COMP:11604"/>
        <dbReference type="ChEBI" id="CHEBI:15378"/>
        <dbReference type="ChEBI" id="CHEBI:29999"/>
        <dbReference type="ChEBI" id="CHEBI:30616"/>
        <dbReference type="ChEBI" id="CHEBI:83421"/>
        <dbReference type="ChEBI" id="CHEBI:456216"/>
        <dbReference type="EC" id="2.7.11.1"/>
    </reaction>
</comment>
<dbReference type="SUPFAM" id="SSF52058">
    <property type="entry name" value="L domain-like"/>
    <property type="match status" value="1"/>
</dbReference>
<dbReference type="OrthoDB" id="2017114at2759"/>
<dbReference type="PRINTS" id="PR00019">
    <property type="entry name" value="LEURICHRPT"/>
</dbReference>
<evidence type="ECO:0000256" key="11">
    <source>
        <dbReference type="ARBA" id="ARBA00022777"/>
    </source>
</evidence>
<evidence type="ECO:0000256" key="3">
    <source>
        <dbReference type="ARBA" id="ARBA00022527"/>
    </source>
</evidence>
<gene>
    <name evidence="22" type="ORF">NCGR_LOCUS39386</name>
</gene>
<evidence type="ECO:0000256" key="7">
    <source>
        <dbReference type="ARBA" id="ARBA00022692"/>
    </source>
</evidence>
<dbReference type="Gene3D" id="3.80.10.10">
    <property type="entry name" value="Ribonuclease Inhibitor"/>
    <property type="match status" value="1"/>
</dbReference>
<keyword evidence="4" id="KW-0597">Phosphoprotein</keyword>
<dbReference type="InterPro" id="IPR032675">
    <property type="entry name" value="LRR_dom_sf"/>
</dbReference>